<dbReference type="PANTHER" id="PTHR45947:SF3">
    <property type="entry name" value="SULFOQUINOVOSYL TRANSFERASE SQD2"/>
    <property type="match status" value="1"/>
</dbReference>
<sequence length="335" mass="35192">MRIALVCPYSLDTPGGVARHVTGLAGWLREQGQRALVIAPGTGRPAPDTLLLGRATPLAFNGSVAQLALSPAQTRRAVAALAGADIVHVHEPLTPGLAYATARAGRGRLVVTHHAHFEPGRFAPVLRVRASALPRRTSVAVSNAAASTARAVTGVELLIIPNAIAMPDPVSVAARRRMQVAFVGRLDEPRKGYSTFCALADEFPEVDFVAAGPGRTGHPRIKELGQVSDATLSEVLAASAVLVAPNLYGESFGMVLVEALAHGCSVVASSLPAFRDVVDDDRLVTWFDPHDTPGAIAALRMALSKPPVRGLARETARAFTWDVVGPQVLAAYERG</sequence>
<dbReference type="InterPro" id="IPR028098">
    <property type="entry name" value="Glyco_trans_4-like_N"/>
</dbReference>
<dbReference type="Pfam" id="PF13692">
    <property type="entry name" value="Glyco_trans_1_4"/>
    <property type="match status" value="1"/>
</dbReference>
<dbReference type="GO" id="GO:1901137">
    <property type="term" value="P:carbohydrate derivative biosynthetic process"/>
    <property type="evidence" value="ECO:0007669"/>
    <property type="project" value="UniProtKB-ARBA"/>
</dbReference>
<evidence type="ECO:0000259" key="3">
    <source>
        <dbReference type="Pfam" id="PF13439"/>
    </source>
</evidence>
<proteinExistence type="predicted"/>
<gene>
    <name evidence="4" type="ORF">K8V15_06480</name>
</gene>
<dbReference type="PANTHER" id="PTHR45947">
    <property type="entry name" value="SULFOQUINOVOSYL TRANSFERASE SQD2"/>
    <property type="match status" value="1"/>
</dbReference>
<reference evidence="4" key="2">
    <citation type="submission" date="2021-09" db="EMBL/GenBank/DDBJ databases">
        <authorList>
            <person name="Gilroy R."/>
        </authorList>
    </citation>
    <scope>NUCLEOTIDE SEQUENCE</scope>
    <source>
        <strain evidence="4">ChiGjej3B3-7470</strain>
    </source>
</reference>
<evidence type="ECO:0000256" key="2">
    <source>
        <dbReference type="ARBA" id="ARBA00022679"/>
    </source>
</evidence>
<accession>A0A921JR31</accession>
<keyword evidence="2" id="KW-0808">Transferase</keyword>
<dbReference type="SUPFAM" id="SSF53756">
    <property type="entry name" value="UDP-Glycosyltransferase/glycogen phosphorylase"/>
    <property type="match status" value="1"/>
</dbReference>
<feature type="domain" description="Glycosyltransferase subfamily 4-like N-terminal" evidence="3">
    <location>
        <begin position="14"/>
        <end position="164"/>
    </location>
</feature>
<dbReference type="AlphaFoldDB" id="A0A921JR31"/>
<dbReference type="Proteomes" id="UP000712713">
    <property type="component" value="Unassembled WGS sequence"/>
</dbReference>
<dbReference type="Gene3D" id="3.40.50.2000">
    <property type="entry name" value="Glycogen Phosphorylase B"/>
    <property type="match status" value="2"/>
</dbReference>
<dbReference type="CDD" id="cd03801">
    <property type="entry name" value="GT4_PimA-like"/>
    <property type="match status" value="1"/>
</dbReference>
<dbReference type="Pfam" id="PF13439">
    <property type="entry name" value="Glyco_transf_4"/>
    <property type="match status" value="1"/>
</dbReference>
<dbReference type="InterPro" id="IPR050194">
    <property type="entry name" value="Glycosyltransferase_grp1"/>
</dbReference>
<keyword evidence="1" id="KW-0328">Glycosyltransferase</keyword>
<name>A0A921JR31_9ACTN</name>
<dbReference type="EMBL" id="DYZF01000166">
    <property type="protein sequence ID" value="HJE51607.1"/>
    <property type="molecule type" value="Genomic_DNA"/>
</dbReference>
<comment type="caution">
    <text evidence="4">The sequence shown here is derived from an EMBL/GenBank/DDBJ whole genome shotgun (WGS) entry which is preliminary data.</text>
</comment>
<dbReference type="GO" id="GO:0016758">
    <property type="term" value="F:hexosyltransferase activity"/>
    <property type="evidence" value="ECO:0007669"/>
    <property type="project" value="TreeGrafter"/>
</dbReference>
<evidence type="ECO:0000313" key="5">
    <source>
        <dbReference type="Proteomes" id="UP000712713"/>
    </source>
</evidence>
<protein>
    <submittedName>
        <fullName evidence="4">Glycosyltransferase family 4 protein</fullName>
    </submittedName>
</protein>
<evidence type="ECO:0000256" key="1">
    <source>
        <dbReference type="ARBA" id="ARBA00022676"/>
    </source>
</evidence>
<evidence type="ECO:0000313" key="4">
    <source>
        <dbReference type="EMBL" id="HJE51607.1"/>
    </source>
</evidence>
<organism evidence="4 5">
    <name type="scientific">Tessaracoccus flavescens</name>
    <dbReference type="NCBI Taxonomy" id="399497"/>
    <lineage>
        <taxon>Bacteria</taxon>
        <taxon>Bacillati</taxon>
        <taxon>Actinomycetota</taxon>
        <taxon>Actinomycetes</taxon>
        <taxon>Propionibacteriales</taxon>
        <taxon>Propionibacteriaceae</taxon>
        <taxon>Tessaracoccus</taxon>
    </lineage>
</organism>
<reference evidence="4" key="1">
    <citation type="journal article" date="2021" name="PeerJ">
        <title>Extensive microbial diversity within the chicken gut microbiome revealed by metagenomics and culture.</title>
        <authorList>
            <person name="Gilroy R."/>
            <person name="Ravi A."/>
            <person name="Getino M."/>
            <person name="Pursley I."/>
            <person name="Horton D.L."/>
            <person name="Alikhan N.F."/>
            <person name="Baker D."/>
            <person name="Gharbi K."/>
            <person name="Hall N."/>
            <person name="Watson M."/>
            <person name="Adriaenssens E.M."/>
            <person name="Foster-Nyarko E."/>
            <person name="Jarju S."/>
            <person name="Secka A."/>
            <person name="Antonio M."/>
            <person name="Oren A."/>
            <person name="Chaudhuri R.R."/>
            <person name="La Ragione R."/>
            <person name="Hildebrand F."/>
            <person name="Pallen M.J."/>
        </authorList>
    </citation>
    <scope>NUCLEOTIDE SEQUENCE</scope>
    <source>
        <strain evidence="4">ChiGjej3B3-7470</strain>
    </source>
</reference>